<sequence length="212" mass="23873">MKQFIAFSLLLLAVWSSNADANLIVNGSFEDNDVRANTWRWFASDKVNGWQGSNLEIWNSFRRVNAVDGSQFAELNAHGQRGRPFTISQIFDTTAGQIYDLSFYYSARRSNKEAFQVDVEDNAAQSIFRQIMDDHVKGRWSYFSTQFVAFSNQTRLSFSSVFPYTGTVGNFIDDVRVVGAQTVSEPGSLLLALISAAGIIWLRIKRKVVKSA</sequence>
<dbReference type="Proteomes" id="UP001234343">
    <property type="component" value="Unassembled WGS sequence"/>
</dbReference>
<proteinExistence type="predicted"/>
<dbReference type="EMBL" id="JAUCBP010000007">
    <property type="protein sequence ID" value="MDM7860564.1"/>
    <property type="molecule type" value="Genomic_DNA"/>
</dbReference>
<keyword evidence="4" id="KW-1185">Reference proteome</keyword>
<dbReference type="Pfam" id="PF04862">
    <property type="entry name" value="DUF642"/>
    <property type="match status" value="1"/>
</dbReference>
<gene>
    <name evidence="3" type="ORF">QTP81_08150</name>
</gene>
<feature type="chain" id="PRO_5045644453" evidence="1">
    <location>
        <begin position="22"/>
        <end position="212"/>
    </location>
</feature>
<protein>
    <submittedName>
        <fullName evidence="3">DUF642 domain-containing protein</fullName>
    </submittedName>
</protein>
<comment type="caution">
    <text evidence="3">The sequence shown here is derived from an EMBL/GenBank/DDBJ whole genome shotgun (WGS) entry which is preliminary data.</text>
</comment>
<dbReference type="Gene3D" id="2.60.120.260">
    <property type="entry name" value="Galactose-binding domain-like"/>
    <property type="match status" value="1"/>
</dbReference>
<feature type="domain" description="DUF642" evidence="2">
    <location>
        <begin position="23"/>
        <end position="177"/>
    </location>
</feature>
<evidence type="ECO:0000259" key="2">
    <source>
        <dbReference type="Pfam" id="PF04862"/>
    </source>
</evidence>
<evidence type="ECO:0000313" key="3">
    <source>
        <dbReference type="EMBL" id="MDM7860564.1"/>
    </source>
</evidence>
<dbReference type="SUPFAM" id="SSF49785">
    <property type="entry name" value="Galactose-binding domain-like"/>
    <property type="match status" value="1"/>
</dbReference>
<organism evidence="3 4">
    <name type="scientific">Alteromonas arenosi</name>
    <dbReference type="NCBI Taxonomy" id="3055817"/>
    <lineage>
        <taxon>Bacteria</taxon>
        <taxon>Pseudomonadati</taxon>
        <taxon>Pseudomonadota</taxon>
        <taxon>Gammaproteobacteria</taxon>
        <taxon>Alteromonadales</taxon>
        <taxon>Alteromonadaceae</taxon>
        <taxon>Alteromonas/Salinimonas group</taxon>
        <taxon>Alteromonas</taxon>
    </lineage>
</organism>
<dbReference type="InterPro" id="IPR008979">
    <property type="entry name" value="Galactose-bd-like_sf"/>
</dbReference>
<keyword evidence="1" id="KW-0732">Signal</keyword>
<evidence type="ECO:0000313" key="4">
    <source>
        <dbReference type="Proteomes" id="UP001234343"/>
    </source>
</evidence>
<dbReference type="RefSeq" id="WP_289364860.1">
    <property type="nucleotide sequence ID" value="NZ_JAUCBP010000007.1"/>
</dbReference>
<accession>A0ABT7SYF7</accession>
<feature type="signal peptide" evidence="1">
    <location>
        <begin position="1"/>
        <end position="21"/>
    </location>
</feature>
<dbReference type="InterPro" id="IPR006946">
    <property type="entry name" value="DGR2-like_dom"/>
</dbReference>
<evidence type="ECO:0000256" key="1">
    <source>
        <dbReference type="SAM" id="SignalP"/>
    </source>
</evidence>
<reference evidence="3 4" key="1">
    <citation type="submission" date="2023-06" db="EMBL/GenBank/DDBJ databases">
        <title>Alteromonas sp. ASW11-36 isolated from intertidal sand.</title>
        <authorList>
            <person name="Li Y."/>
        </authorList>
    </citation>
    <scope>NUCLEOTIDE SEQUENCE [LARGE SCALE GENOMIC DNA]</scope>
    <source>
        <strain evidence="3 4">ASW11-36</strain>
    </source>
</reference>
<name>A0ABT7SYF7_9ALTE</name>